<keyword evidence="1" id="KW-0143">Chaperone</keyword>
<reference evidence="2 3" key="1">
    <citation type="submission" date="2016-04" db="EMBL/GenBank/DDBJ databases">
        <title>Draft genome sequence of freshwater magnetotactic bacteria Magnetospirillum marisnigri SP-1 and Magnetospirillum moscoviense BB-1.</title>
        <authorList>
            <person name="Koziaeva V."/>
            <person name="Dziuba M.V."/>
            <person name="Ivanov T.M."/>
            <person name="Kuznetsov B."/>
            <person name="Grouzdev D.S."/>
        </authorList>
    </citation>
    <scope>NUCLEOTIDE SEQUENCE [LARGE SCALE GENOMIC DNA]</scope>
    <source>
        <strain evidence="2 3">SP-1</strain>
    </source>
</reference>
<dbReference type="EMBL" id="LWQT01000109">
    <property type="protein sequence ID" value="OAN44849.1"/>
    <property type="molecule type" value="Genomic_DNA"/>
</dbReference>
<dbReference type="InterPro" id="IPR036411">
    <property type="entry name" value="TorD-like_sf"/>
</dbReference>
<dbReference type="OrthoDB" id="8526323at2"/>
<comment type="caution">
    <text evidence="2">The sequence shown here is derived from an EMBL/GenBank/DDBJ whole genome shotgun (WGS) entry which is preliminary data.</text>
</comment>
<dbReference type="SUPFAM" id="SSF89155">
    <property type="entry name" value="TorD-like"/>
    <property type="match status" value="1"/>
</dbReference>
<keyword evidence="3" id="KW-1185">Reference proteome</keyword>
<dbReference type="PANTHER" id="PTHR34227">
    <property type="entry name" value="CHAPERONE PROTEIN YCDY"/>
    <property type="match status" value="1"/>
</dbReference>
<dbReference type="Pfam" id="PF02613">
    <property type="entry name" value="Nitrate_red_del"/>
    <property type="match status" value="1"/>
</dbReference>
<proteinExistence type="predicted"/>
<name>A0A178M7W1_9PROT</name>
<dbReference type="Gene3D" id="1.10.3480.10">
    <property type="entry name" value="TorD-like"/>
    <property type="match status" value="1"/>
</dbReference>
<sequence length="201" mass="21852">MQVGNTARSIAEEDFLRARFYGLLSTLLAAPPPDDLLARLAHLEPDATSLGTALGELARAAAGAEADAVAEEYQALFIGVTGGELVPYGSWYLTGFLHEKPLAELRADMVRLGLEASPGTSEPEDHVASLLEMMQGLITGLVGEPLSPAEQKRFFDTHMAPWIPRFMTDLERAESARFYRAVAQVGRVFLDIETQAFAMVD</sequence>
<evidence type="ECO:0000313" key="3">
    <source>
        <dbReference type="Proteomes" id="UP000078428"/>
    </source>
</evidence>
<protein>
    <submittedName>
        <fullName evidence="2">Molecular chaperone TorD</fullName>
    </submittedName>
</protein>
<dbReference type="RefSeq" id="WP_068495687.1">
    <property type="nucleotide sequence ID" value="NZ_LWQT01000109.1"/>
</dbReference>
<evidence type="ECO:0000313" key="2">
    <source>
        <dbReference type="EMBL" id="OAN44849.1"/>
    </source>
</evidence>
<dbReference type="InterPro" id="IPR050289">
    <property type="entry name" value="TorD/DmsD_chaperones"/>
</dbReference>
<evidence type="ECO:0000256" key="1">
    <source>
        <dbReference type="ARBA" id="ARBA00023186"/>
    </source>
</evidence>
<dbReference type="Proteomes" id="UP000078428">
    <property type="component" value="Unassembled WGS sequence"/>
</dbReference>
<dbReference type="InterPro" id="IPR020945">
    <property type="entry name" value="DMSO/NO3_reduct_chaperone"/>
</dbReference>
<accession>A0A178M7W1</accession>
<dbReference type="AlphaFoldDB" id="A0A178M7W1"/>
<dbReference type="PANTHER" id="PTHR34227:SF1">
    <property type="entry name" value="DIMETHYL SULFOXIDE REDUCTASE CHAPERONE-RELATED"/>
    <property type="match status" value="1"/>
</dbReference>
<gene>
    <name evidence="2" type="ORF">A6A04_08210</name>
</gene>
<organism evidence="2 3">
    <name type="scientific">Paramagnetospirillum marisnigri</name>
    <dbReference type="NCBI Taxonomy" id="1285242"/>
    <lineage>
        <taxon>Bacteria</taxon>
        <taxon>Pseudomonadati</taxon>
        <taxon>Pseudomonadota</taxon>
        <taxon>Alphaproteobacteria</taxon>
        <taxon>Rhodospirillales</taxon>
        <taxon>Magnetospirillaceae</taxon>
        <taxon>Paramagnetospirillum</taxon>
    </lineage>
</organism>
<dbReference type="STRING" id="1285242.A6A04_08210"/>